<accession>A0ABM4TQ73</accession>
<organism evidence="1 2">
    <name type="scientific">Drosophila suzukii</name>
    <name type="common">Spotted-wing drosophila fruit fly</name>
    <dbReference type="NCBI Taxonomy" id="28584"/>
    <lineage>
        <taxon>Eukaryota</taxon>
        <taxon>Metazoa</taxon>
        <taxon>Ecdysozoa</taxon>
        <taxon>Arthropoda</taxon>
        <taxon>Hexapoda</taxon>
        <taxon>Insecta</taxon>
        <taxon>Pterygota</taxon>
        <taxon>Neoptera</taxon>
        <taxon>Endopterygota</taxon>
        <taxon>Diptera</taxon>
        <taxon>Brachycera</taxon>
        <taxon>Muscomorpha</taxon>
        <taxon>Ephydroidea</taxon>
        <taxon>Drosophilidae</taxon>
        <taxon>Drosophila</taxon>
        <taxon>Sophophora</taxon>
    </lineage>
</organism>
<name>A0ABM4TQ73_DROSZ</name>
<gene>
    <name evidence="2" type="primary">Nplp2</name>
</gene>
<evidence type="ECO:0000313" key="1">
    <source>
        <dbReference type="Proteomes" id="UP001652628"/>
    </source>
</evidence>
<sequence length="117" mass="12960">MSSLADVQSVLKSSFSSSEFRSSNKIQLKMAKIALIFLLFALFAVAMSASVPSEEASNPVQDVANQIAKAFRENTTPEKIDELKEKFGEFWNAALESAKKISAETNQKIQEFENKAH</sequence>
<protein>
    <submittedName>
        <fullName evidence="2">Neuropeptide-like 2</fullName>
    </submittedName>
</protein>
<keyword evidence="1" id="KW-1185">Reference proteome</keyword>
<dbReference type="RefSeq" id="XP_070852123.1">
    <property type="nucleotide sequence ID" value="XM_070996022.1"/>
</dbReference>
<dbReference type="Proteomes" id="UP001652628">
    <property type="component" value="Chromosome 3"/>
</dbReference>
<proteinExistence type="predicted"/>
<evidence type="ECO:0000313" key="2">
    <source>
        <dbReference type="RefSeq" id="XP_070852123.1"/>
    </source>
</evidence>
<reference evidence="2" key="1">
    <citation type="submission" date="2025-08" db="UniProtKB">
        <authorList>
            <consortium name="RefSeq"/>
        </authorList>
    </citation>
    <scope>IDENTIFICATION</scope>
</reference>
<dbReference type="GeneID" id="139353004"/>